<sequence>MDVAESSSLDAPQAMDTSEVGAKTSTTGSTIRKVKGRKMKRMKNVRKMKAKAHAISKNEMTAEKVSKSESKKMRTLSAKSLYE</sequence>
<proteinExistence type="predicted"/>
<reference evidence="2" key="1">
    <citation type="journal article" date="2023" name="Front. Plant Sci.">
        <title>Chromosomal-level genome assembly of Melastoma candidum provides insights into trichome evolution.</title>
        <authorList>
            <person name="Zhong Y."/>
            <person name="Wu W."/>
            <person name="Sun C."/>
            <person name="Zou P."/>
            <person name="Liu Y."/>
            <person name="Dai S."/>
            <person name="Zhou R."/>
        </authorList>
    </citation>
    <scope>NUCLEOTIDE SEQUENCE [LARGE SCALE GENOMIC DNA]</scope>
</reference>
<evidence type="ECO:0000313" key="2">
    <source>
        <dbReference type="Proteomes" id="UP001057402"/>
    </source>
</evidence>
<gene>
    <name evidence="1" type="ORF">MLD38_000657</name>
</gene>
<dbReference type="EMBL" id="CM042880">
    <property type="protein sequence ID" value="KAI4388318.1"/>
    <property type="molecule type" value="Genomic_DNA"/>
</dbReference>
<keyword evidence="2" id="KW-1185">Reference proteome</keyword>
<dbReference type="Proteomes" id="UP001057402">
    <property type="component" value="Chromosome 1"/>
</dbReference>
<accession>A0ACB9SAK6</accession>
<comment type="caution">
    <text evidence="1">The sequence shown here is derived from an EMBL/GenBank/DDBJ whole genome shotgun (WGS) entry which is preliminary data.</text>
</comment>
<organism evidence="1 2">
    <name type="scientific">Melastoma candidum</name>
    <dbReference type="NCBI Taxonomy" id="119954"/>
    <lineage>
        <taxon>Eukaryota</taxon>
        <taxon>Viridiplantae</taxon>
        <taxon>Streptophyta</taxon>
        <taxon>Embryophyta</taxon>
        <taxon>Tracheophyta</taxon>
        <taxon>Spermatophyta</taxon>
        <taxon>Magnoliopsida</taxon>
        <taxon>eudicotyledons</taxon>
        <taxon>Gunneridae</taxon>
        <taxon>Pentapetalae</taxon>
        <taxon>rosids</taxon>
        <taxon>malvids</taxon>
        <taxon>Myrtales</taxon>
        <taxon>Melastomataceae</taxon>
        <taxon>Melastomatoideae</taxon>
        <taxon>Melastomateae</taxon>
        <taxon>Melastoma</taxon>
    </lineage>
</organism>
<evidence type="ECO:0000313" key="1">
    <source>
        <dbReference type="EMBL" id="KAI4388318.1"/>
    </source>
</evidence>
<protein>
    <submittedName>
        <fullName evidence="1">Uncharacterized protein</fullName>
    </submittedName>
</protein>
<name>A0ACB9SAK6_9MYRT</name>